<gene>
    <name evidence="2" type="ORF">V5799_011484</name>
</gene>
<dbReference type="AlphaFoldDB" id="A0AAQ4EGZ9"/>
<feature type="region of interest" description="Disordered" evidence="1">
    <location>
        <begin position="70"/>
        <end position="133"/>
    </location>
</feature>
<accession>A0AAQ4EGZ9</accession>
<sequence length="223" mass="24251">MHQQHYVTYRCTAQREIAAAAPRTPQRSIVVLVAQIMGDGPEMAPQTTSIAAGGGDDFHNLEEIQHLLQPPPHSSQVSHLPPASPTHSSLRKSSKKKTHRKKRQGSVTQSVADSKYSTNSPSSSTVNDENFVPLTDSKSSATMELTILEASPIDSADIPTVLVQPPSTTPSLTACKDEQILEAMQDTDPVPKNSFIGLLPLYLQPTNMLAIFCFTCRQVRGHI</sequence>
<proteinExistence type="predicted"/>
<protein>
    <submittedName>
        <fullName evidence="2">Uncharacterized protein</fullName>
    </submittedName>
</protein>
<keyword evidence="3" id="KW-1185">Reference proteome</keyword>
<dbReference type="EMBL" id="JARKHS020015992">
    <property type="protein sequence ID" value="KAK8773982.1"/>
    <property type="molecule type" value="Genomic_DNA"/>
</dbReference>
<evidence type="ECO:0000313" key="2">
    <source>
        <dbReference type="EMBL" id="KAK8773982.1"/>
    </source>
</evidence>
<organism evidence="2 3">
    <name type="scientific">Amblyomma americanum</name>
    <name type="common">Lone star tick</name>
    <dbReference type="NCBI Taxonomy" id="6943"/>
    <lineage>
        <taxon>Eukaryota</taxon>
        <taxon>Metazoa</taxon>
        <taxon>Ecdysozoa</taxon>
        <taxon>Arthropoda</taxon>
        <taxon>Chelicerata</taxon>
        <taxon>Arachnida</taxon>
        <taxon>Acari</taxon>
        <taxon>Parasitiformes</taxon>
        <taxon>Ixodida</taxon>
        <taxon>Ixodoidea</taxon>
        <taxon>Ixodidae</taxon>
        <taxon>Amblyomminae</taxon>
        <taxon>Amblyomma</taxon>
    </lineage>
</organism>
<reference evidence="2 3" key="1">
    <citation type="journal article" date="2023" name="Arcadia Sci">
        <title>De novo assembly of a long-read Amblyomma americanum tick genome.</title>
        <authorList>
            <person name="Chou S."/>
            <person name="Poskanzer K.E."/>
            <person name="Rollins M."/>
            <person name="Thuy-Boun P.S."/>
        </authorList>
    </citation>
    <scope>NUCLEOTIDE SEQUENCE [LARGE SCALE GENOMIC DNA]</scope>
    <source>
        <strain evidence="2">F_SG_1</strain>
        <tissue evidence="2">Salivary glands</tissue>
    </source>
</reference>
<name>A0AAQ4EGZ9_AMBAM</name>
<dbReference type="Proteomes" id="UP001321473">
    <property type="component" value="Unassembled WGS sequence"/>
</dbReference>
<comment type="caution">
    <text evidence="2">The sequence shown here is derived from an EMBL/GenBank/DDBJ whole genome shotgun (WGS) entry which is preliminary data.</text>
</comment>
<feature type="compositionally biased region" description="Low complexity" evidence="1">
    <location>
        <begin position="114"/>
        <end position="124"/>
    </location>
</feature>
<feature type="compositionally biased region" description="Basic residues" evidence="1">
    <location>
        <begin position="89"/>
        <end position="104"/>
    </location>
</feature>
<evidence type="ECO:0000256" key="1">
    <source>
        <dbReference type="SAM" id="MobiDB-lite"/>
    </source>
</evidence>
<evidence type="ECO:0000313" key="3">
    <source>
        <dbReference type="Proteomes" id="UP001321473"/>
    </source>
</evidence>